<dbReference type="STRING" id="1810504.PG2T_08910"/>
<dbReference type="RefSeq" id="WP_068804335.1">
    <property type="nucleotide sequence ID" value="NZ_CP014671.1"/>
</dbReference>
<dbReference type="Proteomes" id="UP000092952">
    <property type="component" value="Chromosome"/>
</dbReference>
<dbReference type="KEGG" id="gbi:PG2T_08910"/>
<organism evidence="2 3">
    <name type="scientific">Immundisolibacter cernigliae</name>
    <dbReference type="NCBI Taxonomy" id="1810504"/>
    <lineage>
        <taxon>Bacteria</taxon>
        <taxon>Pseudomonadati</taxon>
        <taxon>Pseudomonadota</taxon>
        <taxon>Gammaproteobacteria</taxon>
        <taxon>Immundisolibacterales</taxon>
        <taxon>Immundisolibacteraceae</taxon>
        <taxon>Immundisolibacter</taxon>
    </lineage>
</organism>
<dbReference type="EMBL" id="CP014671">
    <property type="protein sequence ID" value="ANX04282.1"/>
    <property type="molecule type" value="Genomic_DNA"/>
</dbReference>
<dbReference type="AlphaFoldDB" id="A0A1B1YU71"/>
<gene>
    <name evidence="2" type="ORF">PG2T_08910</name>
</gene>
<dbReference type="InParanoid" id="A0A1B1YU71"/>
<evidence type="ECO:0000313" key="2">
    <source>
        <dbReference type="EMBL" id="ANX04282.1"/>
    </source>
</evidence>
<name>A0A1B1YU71_9GAMM</name>
<evidence type="ECO:0000256" key="1">
    <source>
        <dbReference type="SAM" id="MobiDB-lite"/>
    </source>
</evidence>
<sequence length="92" mass="9501">MSYAPVLPPAPSTLAGSRLALTVLYALAVHLALALGLHITPPKAPAPAAAPRLEITLVQRPPSATPPRRPITWPKSARTAAATSPSRACRPA</sequence>
<feature type="compositionally biased region" description="Low complexity" evidence="1">
    <location>
        <begin position="76"/>
        <end position="92"/>
    </location>
</feature>
<proteinExistence type="predicted"/>
<reference evidence="3" key="1">
    <citation type="submission" date="2016-03" db="EMBL/GenBank/DDBJ databases">
        <title>Complete genome sequence of Solimmundus cernigliae, representing a novel lineage of polycyclic aromatic hydrocarbon degraders within the Gammaproteobacteria.</title>
        <authorList>
            <person name="Singleton D.R."/>
            <person name="Dickey A.N."/>
            <person name="Scholl E.H."/>
            <person name="Wright F.A."/>
            <person name="Aitken M.D."/>
        </authorList>
    </citation>
    <scope>NUCLEOTIDE SEQUENCE [LARGE SCALE GENOMIC DNA]</scope>
    <source>
        <strain evidence="3">TR3.2</strain>
    </source>
</reference>
<accession>A0A1B1YU71</accession>
<evidence type="ECO:0000313" key="3">
    <source>
        <dbReference type="Proteomes" id="UP000092952"/>
    </source>
</evidence>
<keyword evidence="3" id="KW-1185">Reference proteome</keyword>
<protein>
    <submittedName>
        <fullName evidence="2">Uncharacterized protein</fullName>
    </submittedName>
</protein>
<feature type="region of interest" description="Disordered" evidence="1">
    <location>
        <begin position="57"/>
        <end position="92"/>
    </location>
</feature>